<feature type="transmembrane region" description="Helical" evidence="2">
    <location>
        <begin position="251"/>
        <end position="274"/>
    </location>
</feature>
<protein>
    <submittedName>
        <fullName evidence="3">Uncharacterized protein</fullName>
    </submittedName>
</protein>
<evidence type="ECO:0000256" key="2">
    <source>
        <dbReference type="SAM" id="Phobius"/>
    </source>
</evidence>
<evidence type="ECO:0000256" key="1">
    <source>
        <dbReference type="SAM" id="MobiDB-lite"/>
    </source>
</evidence>
<feature type="transmembrane region" description="Helical" evidence="2">
    <location>
        <begin position="123"/>
        <end position="147"/>
    </location>
</feature>
<evidence type="ECO:0000313" key="3">
    <source>
        <dbReference type="EMBL" id="KDQ56859.1"/>
    </source>
</evidence>
<dbReference type="STRING" id="933084.A0A067PPZ7"/>
<feature type="region of interest" description="Disordered" evidence="1">
    <location>
        <begin position="284"/>
        <end position="310"/>
    </location>
</feature>
<organism evidence="3 4">
    <name type="scientific">Jaapia argillacea MUCL 33604</name>
    <dbReference type="NCBI Taxonomy" id="933084"/>
    <lineage>
        <taxon>Eukaryota</taxon>
        <taxon>Fungi</taxon>
        <taxon>Dikarya</taxon>
        <taxon>Basidiomycota</taxon>
        <taxon>Agaricomycotina</taxon>
        <taxon>Agaricomycetes</taxon>
        <taxon>Agaricomycetidae</taxon>
        <taxon>Jaapiales</taxon>
        <taxon>Jaapiaceae</taxon>
        <taxon>Jaapia</taxon>
    </lineage>
</organism>
<feature type="transmembrane region" description="Helical" evidence="2">
    <location>
        <begin position="64"/>
        <end position="87"/>
    </location>
</feature>
<dbReference type="Proteomes" id="UP000027265">
    <property type="component" value="Unassembled WGS sequence"/>
</dbReference>
<proteinExistence type="predicted"/>
<dbReference type="OrthoDB" id="3342455at2759"/>
<gene>
    <name evidence="3" type="ORF">JAAARDRAFT_36328</name>
</gene>
<feature type="transmembrane region" description="Helical" evidence="2">
    <location>
        <begin position="205"/>
        <end position="223"/>
    </location>
</feature>
<feature type="transmembrane region" description="Helical" evidence="2">
    <location>
        <begin position="230"/>
        <end position="245"/>
    </location>
</feature>
<evidence type="ECO:0000313" key="4">
    <source>
        <dbReference type="Proteomes" id="UP000027265"/>
    </source>
</evidence>
<feature type="transmembrane region" description="Helical" evidence="2">
    <location>
        <begin position="168"/>
        <end position="193"/>
    </location>
</feature>
<keyword evidence="2" id="KW-0812">Transmembrane</keyword>
<sequence>MEDLPIDTRNPAVRDYLALIRLQVLTPLSLLINIATVLICTVMVDPGIGQVSKLYPNPLTPSNAVIAMYATLVYIGQIGYCLLLVFARKKETKQTFLKGVGLALVSSNWVIAFWAIAFVFQSFLLATILLGLLLVLLIYANLVLLIYHHPSSHGLLGERPMDLILIHAPVRLFLVGVLGDTFALVLFITLGYTYSPGEPQHYARYQTPAFVFLLLINLLGLLVIMVRRDVVWCVGATLICISIWVERPKPFIVYITTLLFTIIHPLGLVAAALWHRLKNPSTAPRRGPIALPPDQEGRPQVSRGDARLIG</sequence>
<keyword evidence="2" id="KW-1133">Transmembrane helix</keyword>
<dbReference type="EMBL" id="KL197721">
    <property type="protein sequence ID" value="KDQ56859.1"/>
    <property type="molecule type" value="Genomic_DNA"/>
</dbReference>
<name>A0A067PPZ7_9AGAM</name>
<dbReference type="InterPro" id="IPR013920">
    <property type="entry name" value="DUF1774_fun"/>
</dbReference>
<reference evidence="4" key="1">
    <citation type="journal article" date="2014" name="Proc. Natl. Acad. Sci. U.S.A.">
        <title>Extensive sampling of basidiomycete genomes demonstrates inadequacy of the white-rot/brown-rot paradigm for wood decay fungi.</title>
        <authorList>
            <person name="Riley R."/>
            <person name="Salamov A.A."/>
            <person name="Brown D.W."/>
            <person name="Nagy L.G."/>
            <person name="Floudas D."/>
            <person name="Held B.W."/>
            <person name="Levasseur A."/>
            <person name="Lombard V."/>
            <person name="Morin E."/>
            <person name="Otillar R."/>
            <person name="Lindquist E.A."/>
            <person name="Sun H."/>
            <person name="LaButti K.M."/>
            <person name="Schmutz J."/>
            <person name="Jabbour D."/>
            <person name="Luo H."/>
            <person name="Baker S.E."/>
            <person name="Pisabarro A.G."/>
            <person name="Walton J.D."/>
            <person name="Blanchette R.A."/>
            <person name="Henrissat B."/>
            <person name="Martin F."/>
            <person name="Cullen D."/>
            <person name="Hibbett D.S."/>
            <person name="Grigoriev I.V."/>
        </authorList>
    </citation>
    <scope>NUCLEOTIDE SEQUENCE [LARGE SCALE GENOMIC DNA]</scope>
    <source>
        <strain evidence="4">MUCL 33604</strain>
    </source>
</reference>
<keyword evidence="4" id="KW-1185">Reference proteome</keyword>
<dbReference type="PANTHER" id="PTHR37992">
    <property type="entry name" value="EXPRESSED PROTEIN"/>
    <property type="match status" value="1"/>
</dbReference>
<keyword evidence="2" id="KW-0472">Membrane</keyword>
<dbReference type="AlphaFoldDB" id="A0A067PPZ7"/>
<feature type="transmembrane region" description="Helical" evidence="2">
    <location>
        <begin position="99"/>
        <end position="117"/>
    </location>
</feature>
<dbReference type="PANTHER" id="PTHR37992:SF1">
    <property type="entry name" value="DUF1774-DOMAIN-CONTAINING PROTEIN"/>
    <property type="match status" value="1"/>
</dbReference>
<accession>A0A067PPZ7</accession>
<feature type="transmembrane region" description="Helical" evidence="2">
    <location>
        <begin position="24"/>
        <end position="44"/>
    </location>
</feature>
<dbReference type="InParanoid" id="A0A067PPZ7"/>
<dbReference type="HOGENOM" id="CLU_033260_0_0_1"/>